<name>A0A1H5X933_9GAMM</name>
<organism evidence="5 6">
    <name type="scientific">Marinobacterium lutimaris</name>
    <dbReference type="NCBI Taxonomy" id="568106"/>
    <lineage>
        <taxon>Bacteria</taxon>
        <taxon>Pseudomonadati</taxon>
        <taxon>Pseudomonadota</taxon>
        <taxon>Gammaproteobacteria</taxon>
        <taxon>Oceanospirillales</taxon>
        <taxon>Oceanospirillaceae</taxon>
        <taxon>Marinobacterium</taxon>
    </lineage>
</organism>
<accession>A0A1H5X933</accession>
<dbReference type="OrthoDB" id="9803687at2"/>
<dbReference type="Gene3D" id="3.20.20.330">
    <property type="entry name" value="Homocysteine-binding-like domain"/>
    <property type="match status" value="1"/>
</dbReference>
<keyword evidence="3" id="KW-0862">Zinc</keyword>
<evidence type="ECO:0000259" key="4">
    <source>
        <dbReference type="PROSITE" id="PS50970"/>
    </source>
</evidence>
<dbReference type="PANTHER" id="PTHR11103:SF18">
    <property type="entry name" value="SLR1189 PROTEIN"/>
    <property type="match status" value="1"/>
</dbReference>
<keyword evidence="1 3" id="KW-0489">Methyltransferase</keyword>
<feature type="binding site" evidence="3">
    <location>
        <position position="292"/>
    </location>
    <ligand>
        <name>Zn(2+)</name>
        <dbReference type="ChEBI" id="CHEBI:29105"/>
    </ligand>
</feature>
<evidence type="ECO:0000256" key="2">
    <source>
        <dbReference type="ARBA" id="ARBA00022679"/>
    </source>
</evidence>
<dbReference type="InterPro" id="IPR003726">
    <property type="entry name" value="HCY_dom"/>
</dbReference>
<dbReference type="GO" id="GO:0046872">
    <property type="term" value="F:metal ion binding"/>
    <property type="evidence" value="ECO:0007669"/>
    <property type="project" value="UniProtKB-KW"/>
</dbReference>
<feature type="binding site" evidence="3">
    <location>
        <position position="223"/>
    </location>
    <ligand>
        <name>Zn(2+)</name>
        <dbReference type="ChEBI" id="CHEBI:29105"/>
    </ligand>
</feature>
<keyword evidence="2 3" id="KW-0808">Transferase</keyword>
<evidence type="ECO:0000313" key="6">
    <source>
        <dbReference type="Proteomes" id="UP000236745"/>
    </source>
</evidence>
<dbReference type="EMBL" id="FNVQ01000001">
    <property type="protein sequence ID" value="SEG07960.1"/>
    <property type="molecule type" value="Genomic_DNA"/>
</dbReference>
<dbReference type="GO" id="GO:0032259">
    <property type="term" value="P:methylation"/>
    <property type="evidence" value="ECO:0007669"/>
    <property type="project" value="UniProtKB-KW"/>
</dbReference>
<gene>
    <name evidence="5" type="ORF">SAMN05444390_1011301</name>
</gene>
<dbReference type="Proteomes" id="UP000236745">
    <property type="component" value="Unassembled WGS sequence"/>
</dbReference>
<evidence type="ECO:0000256" key="3">
    <source>
        <dbReference type="PROSITE-ProRule" id="PRU00333"/>
    </source>
</evidence>
<dbReference type="GO" id="GO:0008168">
    <property type="term" value="F:methyltransferase activity"/>
    <property type="evidence" value="ECO:0007669"/>
    <property type="project" value="UniProtKB-UniRule"/>
</dbReference>
<proteinExistence type="predicted"/>
<dbReference type="RefSeq" id="WP_104002214.1">
    <property type="nucleotide sequence ID" value="NZ_FNVQ01000001.1"/>
</dbReference>
<evidence type="ECO:0000313" key="5">
    <source>
        <dbReference type="EMBL" id="SEG07960.1"/>
    </source>
</evidence>
<keyword evidence="3" id="KW-0479">Metal-binding</keyword>
<dbReference type="PROSITE" id="PS50970">
    <property type="entry name" value="HCY"/>
    <property type="match status" value="1"/>
</dbReference>
<dbReference type="InterPro" id="IPR036589">
    <property type="entry name" value="HCY_dom_sf"/>
</dbReference>
<dbReference type="PANTHER" id="PTHR11103">
    <property type="entry name" value="SLR1189 PROTEIN"/>
    <property type="match status" value="1"/>
</dbReference>
<sequence length="316" mass="34795">MSNIDQLSAKLFLTDGGAETTLVFHEGFDLPYFAAFPLLDTDRGRAALDAYYRKYLAIAIKAKTGFILESATWRAHQDYTEKLGYDRREADRVNHDGIKMLKALREQYETADSPILISGCVGPRGDAYQTGSCMTPEDAERYHRPQIESLAAAGADLVSAFTMNYAEETIGFARAARAVGIPSVISFTTETDGRLPSGEALSDAIKRVDAATDSAPLYYMINCAHPDHFASALETGEAWVKRIKGIRANASRLSHAELDNSEELDSGNPEELGQLYRGLREQFPQFTILGGCCGTDERHIEQICHCCVSAPLSERH</sequence>
<feature type="binding site" evidence="3">
    <location>
        <position position="293"/>
    </location>
    <ligand>
        <name>Zn(2+)</name>
        <dbReference type="ChEBI" id="CHEBI:29105"/>
    </ligand>
</feature>
<dbReference type="AlphaFoldDB" id="A0A1H5X933"/>
<protein>
    <submittedName>
        <fullName evidence="5">Homocysteine S-methyltransferase</fullName>
    </submittedName>
</protein>
<reference evidence="5 6" key="1">
    <citation type="submission" date="2016-10" db="EMBL/GenBank/DDBJ databases">
        <authorList>
            <person name="de Groot N.N."/>
        </authorList>
    </citation>
    <scope>NUCLEOTIDE SEQUENCE [LARGE SCALE GENOMIC DNA]</scope>
    <source>
        <strain evidence="5 6">DSM 22012</strain>
    </source>
</reference>
<comment type="cofactor">
    <cofactor evidence="3">
        <name>Zn(2+)</name>
        <dbReference type="ChEBI" id="CHEBI:29105"/>
    </cofactor>
</comment>
<feature type="domain" description="Hcy-binding" evidence="4">
    <location>
        <begin position="1"/>
        <end position="307"/>
    </location>
</feature>
<dbReference type="Pfam" id="PF02574">
    <property type="entry name" value="S-methyl_trans"/>
    <property type="match status" value="1"/>
</dbReference>
<dbReference type="SUPFAM" id="SSF82282">
    <property type="entry name" value="Homocysteine S-methyltransferase"/>
    <property type="match status" value="1"/>
</dbReference>
<keyword evidence="6" id="KW-1185">Reference proteome</keyword>
<evidence type="ECO:0000256" key="1">
    <source>
        <dbReference type="ARBA" id="ARBA00022603"/>
    </source>
</evidence>